<dbReference type="InterPro" id="IPR004291">
    <property type="entry name" value="Transposase_IS66_central"/>
</dbReference>
<evidence type="ECO:0000313" key="3">
    <source>
        <dbReference type="EMBL" id="PTE13601.1"/>
    </source>
</evidence>
<dbReference type="OrthoDB" id="9800877at2"/>
<dbReference type="Proteomes" id="UP000241010">
    <property type="component" value="Unassembled WGS sequence"/>
</dbReference>
<proteinExistence type="predicted"/>
<keyword evidence="4" id="KW-1185">Reference proteome</keyword>
<sequence length="92" mass="9928">DDGRIEMDSNLIENRIRPLTLGRKNALFAGHDEGGQSWARFASVIGTCRLNGVEPYAWLTAALEAIAGGHPKSDIDALLPWNFPKVAIKAAA</sequence>
<dbReference type="PANTHER" id="PTHR33678:SF1">
    <property type="entry name" value="BLL1576 PROTEIN"/>
    <property type="match status" value="1"/>
</dbReference>
<comment type="caution">
    <text evidence="3">The sequence shown here is derived from an EMBL/GenBank/DDBJ whole genome shotgun (WGS) entry which is preliminary data.</text>
</comment>
<feature type="domain" description="Transposase IS66 central" evidence="1">
    <location>
        <begin position="1"/>
        <end position="36"/>
    </location>
</feature>
<dbReference type="InterPro" id="IPR039552">
    <property type="entry name" value="IS66_C"/>
</dbReference>
<evidence type="ECO:0000259" key="2">
    <source>
        <dbReference type="Pfam" id="PF13817"/>
    </source>
</evidence>
<dbReference type="Pfam" id="PF13817">
    <property type="entry name" value="DDE_Tnp_IS66_C"/>
    <property type="match status" value="1"/>
</dbReference>
<dbReference type="Pfam" id="PF03050">
    <property type="entry name" value="DDE_Tnp_IS66"/>
    <property type="match status" value="1"/>
</dbReference>
<feature type="non-terminal residue" evidence="3">
    <location>
        <position position="1"/>
    </location>
</feature>
<reference evidence="3 4" key="1">
    <citation type="submission" date="2018-03" db="EMBL/GenBank/DDBJ databases">
        <title>Cereibacter changlensis.</title>
        <authorList>
            <person name="Meyer T.E."/>
            <person name="Miller S."/>
            <person name="Lodha T."/>
            <person name="Gandham S."/>
            <person name="Chintalapati S."/>
            <person name="Chintalapati V.R."/>
        </authorList>
    </citation>
    <scope>NUCLEOTIDE SEQUENCE [LARGE SCALE GENOMIC DNA]</scope>
    <source>
        <strain evidence="3 4">JA139</strain>
    </source>
</reference>
<gene>
    <name evidence="3" type="ORF">C5F48_24620</name>
</gene>
<name>A0A2T4J6S6_9RHOB</name>
<feature type="domain" description="Transposase IS66 C-terminal" evidence="2">
    <location>
        <begin position="43"/>
        <end position="81"/>
    </location>
</feature>
<evidence type="ECO:0000313" key="4">
    <source>
        <dbReference type="Proteomes" id="UP000241010"/>
    </source>
</evidence>
<dbReference type="RefSeq" id="WP_146170803.1">
    <property type="nucleotide sequence ID" value="NZ_PZKG01000459.1"/>
</dbReference>
<organism evidence="3 4">
    <name type="scientific">Cereibacter changlensis JA139</name>
    <dbReference type="NCBI Taxonomy" id="1188249"/>
    <lineage>
        <taxon>Bacteria</taxon>
        <taxon>Pseudomonadati</taxon>
        <taxon>Pseudomonadota</taxon>
        <taxon>Alphaproteobacteria</taxon>
        <taxon>Rhodobacterales</taxon>
        <taxon>Paracoccaceae</taxon>
        <taxon>Cereibacter</taxon>
    </lineage>
</organism>
<dbReference type="AlphaFoldDB" id="A0A2T4J6S6"/>
<protein>
    <submittedName>
        <fullName evidence="3">IS66 family transposase</fullName>
    </submittedName>
</protein>
<dbReference type="InterPro" id="IPR052344">
    <property type="entry name" value="Transposase-related"/>
</dbReference>
<evidence type="ECO:0000259" key="1">
    <source>
        <dbReference type="Pfam" id="PF03050"/>
    </source>
</evidence>
<dbReference type="EMBL" id="PZKG01000459">
    <property type="protein sequence ID" value="PTE13601.1"/>
    <property type="molecule type" value="Genomic_DNA"/>
</dbReference>
<accession>A0A2T4J6S6</accession>
<dbReference type="PANTHER" id="PTHR33678">
    <property type="entry name" value="BLL1576 PROTEIN"/>
    <property type="match status" value="1"/>
</dbReference>